<dbReference type="PROSITE" id="PS00072">
    <property type="entry name" value="ACYL_COA_DH_1"/>
    <property type="match status" value="1"/>
</dbReference>
<dbReference type="InterPro" id="IPR009100">
    <property type="entry name" value="AcylCoA_DH/oxidase_NM_dom_sf"/>
</dbReference>
<dbReference type="InterPro" id="IPR006089">
    <property type="entry name" value="Acyl-CoA_DH_CS"/>
</dbReference>
<organism evidence="16 17">
    <name type="scientific">Jimgerdemannia flammicorona</name>
    <dbReference type="NCBI Taxonomy" id="994334"/>
    <lineage>
        <taxon>Eukaryota</taxon>
        <taxon>Fungi</taxon>
        <taxon>Fungi incertae sedis</taxon>
        <taxon>Mucoromycota</taxon>
        <taxon>Mucoromycotina</taxon>
        <taxon>Endogonomycetes</taxon>
        <taxon>Endogonales</taxon>
        <taxon>Endogonaceae</taxon>
        <taxon>Jimgerdemannia</taxon>
    </lineage>
</organism>
<dbReference type="PANTHER" id="PTHR43831:SF1">
    <property type="entry name" value="ISOBUTYRYL-COA DEHYDROGENASE, MITOCHONDRIAL"/>
    <property type="match status" value="1"/>
</dbReference>
<dbReference type="EMBL" id="RBNJ01004679">
    <property type="protein sequence ID" value="RUS29791.1"/>
    <property type="molecule type" value="Genomic_DNA"/>
</dbReference>
<dbReference type="GO" id="GO:0009083">
    <property type="term" value="P:branched-chain amino acid catabolic process"/>
    <property type="evidence" value="ECO:0007669"/>
    <property type="project" value="UniProtKB-KW"/>
</dbReference>
<proteinExistence type="inferred from homology"/>
<dbReference type="GO" id="GO:0050660">
    <property type="term" value="F:flavin adenine dinucleotide binding"/>
    <property type="evidence" value="ECO:0007669"/>
    <property type="project" value="InterPro"/>
</dbReference>
<comment type="caution">
    <text evidence="16">The sequence shown here is derived from an EMBL/GenBank/DDBJ whole genome shotgun (WGS) entry which is preliminary data.</text>
</comment>
<comment type="pathway">
    <text evidence="2">Amino-acid degradation; L-valine degradation.</text>
</comment>
<evidence type="ECO:0000256" key="2">
    <source>
        <dbReference type="ARBA" id="ARBA00005109"/>
    </source>
</evidence>
<keyword evidence="6 12" id="KW-0274">FAD</keyword>
<dbReference type="InterPro" id="IPR034178">
    <property type="entry name" value="IBD"/>
</dbReference>
<feature type="domain" description="Acyl-CoA dehydrogenase/oxidase N-terminal" evidence="15">
    <location>
        <begin position="55"/>
        <end position="165"/>
    </location>
</feature>
<comment type="cofactor">
    <cofactor evidence="1 12">
        <name>FAD</name>
        <dbReference type="ChEBI" id="CHEBI:57692"/>
    </cofactor>
</comment>
<comment type="similarity">
    <text evidence="3 12">Belongs to the acyl-CoA dehydrogenase family.</text>
</comment>
<protein>
    <recommendedName>
        <fullName evidence="10">Isobutyryl-CoA dehydrogenase, mitochondrial</fullName>
    </recommendedName>
</protein>
<dbReference type="FunFam" id="2.40.110.10:FF:000001">
    <property type="entry name" value="Acyl-CoA dehydrogenase, mitochondrial"/>
    <property type="match status" value="1"/>
</dbReference>
<keyword evidence="4" id="KW-0101">Branched-chain amino acid catabolism</keyword>
<keyword evidence="17" id="KW-1185">Reference proteome</keyword>
<dbReference type="GO" id="GO:0003995">
    <property type="term" value="F:acyl-CoA dehydrogenase activity"/>
    <property type="evidence" value="ECO:0007669"/>
    <property type="project" value="InterPro"/>
</dbReference>
<dbReference type="InterPro" id="IPR013786">
    <property type="entry name" value="AcylCoA_DH/ox_N"/>
</dbReference>
<comment type="catalytic activity">
    <reaction evidence="9">
        <text>propanoyl-CoA + oxidized [electron-transfer flavoprotein] + H(+) = acryloyl-CoA + reduced [electron-transfer flavoprotein]</text>
        <dbReference type="Rhea" id="RHEA:31287"/>
        <dbReference type="Rhea" id="RHEA-COMP:10685"/>
        <dbReference type="Rhea" id="RHEA-COMP:10686"/>
        <dbReference type="ChEBI" id="CHEBI:15378"/>
        <dbReference type="ChEBI" id="CHEBI:57367"/>
        <dbReference type="ChEBI" id="CHEBI:57392"/>
        <dbReference type="ChEBI" id="CHEBI:57692"/>
        <dbReference type="ChEBI" id="CHEBI:58307"/>
    </reaction>
    <physiologicalReaction direction="left-to-right" evidence="9">
        <dbReference type="Rhea" id="RHEA:31288"/>
    </physiologicalReaction>
</comment>
<evidence type="ECO:0000256" key="11">
    <source>
        <dbReference type="PIRSR" id="PIRSR634178-1"/>
    </source>
</evidence>
<evidence type="ECO:0000256" key="1">
    <source>
        <dbReference type="ARBA" id="ARBA00001974"/>
    </source>
</evidence>
<dbReference type="Gene3D" id="2.40.110.10">
    <property type="entry name" value="Butyryl-CoA Dehydrogenase, subunit A, domain 2"/>
    <property type="match status" value="1"/>
</dbReference>
<dbReference type="InterPro" id="IPR037069">
    <property type="entry name" value="AcylCoA_DH/ox_N_sf"/>
</dbReference>
<dbReference type="Pfam" id="PF00441">
    <property type="entry name" value="Acyl-CoA_dh_1"/>
    <property type="match status" value="1"/>
</dbReference>
<evidence type="ECO:0000256" key="5">
    <source>
        <dbReference type="ARBA" id="ARBA00022630"/>
    </source>
</evidence>
<dbReference type="Gene3D" id="1.10.540.10">
    <property type="entry name" value="Acyl-CoA dehydrogenase/oxidase, N-terminal domain"/>
    <property type="match status" value="1"/>
</dbReference>
<dbReference type="FunFam" id="1.20.140.10:FF:000001">
    <property type="entry name" value="Acyl-CoA dehydrogenase"/>
    <property type="match status" value="1"/>
</dbReference>
<evidence type="ECO:0000259" key="15">
    <source>
        <dbReference type="Pfam" id="PF02771"/>
    </source>
</evidence>
<dbReference type="PANTHER" id="PTHR43831">
    <property type="entry name" value="ISOBUTYRYL-COA DEHYDROGENASE"/>
    <property type="match status" value="1"/>
</dbReference>
<gene>
    <name evidence="16" type="ORF">BC938DRAFT_480238</name>
</gene>
<name>A0A433QJ69_9FUNG</name>
<dbReference type="CDD" id="cd01162">
    <property type="entry name" value="IBD"/>
    <property type="match status" value="1"/>
</dbReference>
<dbReference type="Proteomes" id="UP000274822">
    <property type="component" value="Unassembled WGS sequence"/>
</dbReference>
<evidence type="ECO:0000256" key="3">
    <source>
        <dbReference type="ARBA" id="ARBA00009347"/>
    </source>
</evidence>
<dbReference type="InterPro" id="IPR046373">
    <property type="entry name" value="Acyl-CoA_Oxase/DH_mid-dom_sf"/>
</dbReference>
<evidence type="ECO:0000256" key="7">
    <source>
        <dbReference type="ARBA" id="ARBA00023002"/>
    </source>
</evidence>
<keyword evidence="5 12" id="KW-0285">Flavoprotein</keyword>
<dbReference type="InterPro" id="IPR006091">
    <property type="entry name" value="Acyl-CoA_Oxase/DH_mid-dom"/>
</dbReference>
<evidence type="ECO:0000256" key="8">
    <source>
        <dbReference type="ARBA" id="ARBA00049552"/>
    </source>
</evidence>
<dbReference type="InterPro" id="IPR009075">
    <property type="entry name" value="AcylCo_DH/oxidase_C"/>
</dbReference>
<evidence type="ECO:0000256" key="12">
    <source>
        <dbReference type="RuleBase" id="RU362125"/>
    </source>
</evidence>
<comment type="catalytic activity">
    <reaction evidence="8">
        <text>(2S)-2-methylbutanoyl-CoA + oxidized [electron-transfer flavoprotein] + H(+) = (2E)-2-methylbut-2-enoyl-CoA + reduced [electron-transfer flavoprotein]</text>
        <dbReference type="Rhea" id="RHEA:48256"/>
        <dbReference type="Rhea" id="RHEA-COMP:10685"/>
        <dbReference type="Rhea" id="RHEA-COMP:10686"/>
        <dbReference type="ChEBI" id="CHEBI:15378"/>
        <dbReference type="ChEBI" id="CHEBI:57337"/>
        <dbReference type="ChEBI" id="CHEBI:57692"/>
        <dbReference type="ChEBI" id="CHEBI:58307"/>
        <dbReference type="ChEBI" id="CHEBI:88166"/>
    </reaction>
    <physiologicalReaction direction="left-to-right" evidence="8">
        <dbReference type="Rhea" id="RHEA:48257"/>
    </physiologicalReaction>
</comment>
<evidence type="ECO:0000256" key="6">
    <source>
        <dbReference type="ARBA" id="ARBA00022827"/>
    </source>
</evidence>
<evidence type="ECO:0000256" key="9">
    <source>
        <dbReference type="ARBA" id="ARBA00050268"/>
    </source>
</evidence>
<feature type="domain" description="Acyl-CoA oxidase/dehydrogenase middle" evidence="14">
    <location>
        <begin position="171"/>
        <end position="270"/>
    </location>
</feature>
<dbReference type="SUPFAM" id="SSF47203">
    <property type="entry name" value="Acyl-CoA dehydrogenase C-terminal domain-like"/>
    <property type="match status" value="1"/>
</dbReference>
<feature type="active site" description="Proton acceptor" evidence="11">
    <location>
        <position position="417"/>
    </location>
</feature>
<dbReference type="SUPFAM" id="SSF56645">
    <property type="entry name" value="Acyl-CoA dehydrogenase NM domain-like"/>
    <property type="match status" value="1"/>
</dbReference>
<evidence type="ECO:0000259" key="13">
    <source>
        <dbReference type="Pfam" id="PF00441"/>
    </source>
</evidence>
<feature type="domain" description="Acyl-CoA dehydrogenase/oxidase C-terminal" evidence="13">
    <location>
        <begin position="282"/>
        <end position="432"/>
    </location>
</feature>
<reference evidence="16 17" key="1">
    <citation type="journal article" date="2018" name="New Phytol.">
        <title>Phylogenomics of Endogonaceae and evolution of mycorrhizas within Mucoromycota.</title>
        <authorList>
            <person name="Chang Y."/>
            <person name="Desiro A."/>
            <person name="Na H."/>
            <person name="Sandor L."/>
            <person name="Lipzen A."/>
            <person name="Clum A."/>
            <person name="Barry K."/>
            <person name="Grigoriev I.V."/>
            <person name="Martin F.M."/>
            <person name="Stajich J.E."/>
            <person name="Smith M.E."/>
            <person name="Bonito G."/>
            <person name="Spatafora J.W."/>
        </authorList>
    </citation>
    <scope>NUCLEOTIDE SEQUENCE [LARGE SCALE GENOMIC DNA]</scope>
    <source>
        <strain evidence="16 17">AD002</strain>
    </source>
</reference>
<dbReference type="Pfam" id="PF02771">
    <property type="entry name" value="Acyl-CoA_dh_N"/>
    <property type="match status" value="1"/>
</dbReference>
<evidence type="ECO:0000313" key="16">
    <source>
        <dbReference type="EMBL" id="RUS29791.1"/>
    </source>
</evidence>
<evidence type="ECO:0000256" key="10">
    <source>
        <dbReference type="ARBA" id="ARBA00071686"/>
    </source>
</evidence>
<dbReference type="Gene3D" id="1.20.140.10">
    <property type="entry name" value="Butyryl-CoA Dehydrogenase, subunit A, domain 3"/>
    <property type="match status" value="1"/>
</dbReference>
<dbReference type="GO" id="GO:0005739">
    <property type="term" value="C:mitochondrion"/>
    <property type="evidence" value="ECO:0007669"/>
    <property type="project" value="TreeGrafter"/>
</dbReference>
<evidence type="ECO:0000313" key="17">
    <source>
        <dbReference type="Proteomes" id="UP000274822"/>
    </source>
</evidence>
<dbReference type="GO" id="GO:0006629">
    <property type="term" value="P:lipid metabolic process"/>
    <property type="evidence" value="ECO:0007669"/>
    <property type="project" value="InterPro"/>
</dbReference>
<dbReference type="AlphaFoldDB" id="A0A433QJ69"/>
<sequence length="434" mass="47024">MSVFFLGRSTRIFSAASSRAFFGAPVPGMTRSVVWGTLQQRRNFSATIDPSIGLTDEQKEYQEMARSFADKELSPSMQVWDEKEVFPVDVLKKGAELGFGGLYCKEDFGGVNLGRLATSIIFEALSTGCVSTTAYVSIHNMCAWMIDTFANDQQKSKYLPSLITMDKLASYCLTEPGAGSDAASLATTAKKAGDTYVLNGSKAFISGGGQSDVYLVMARTGGPGKDVACRPKGISCFIVEKGTPGLSFGKKEQKLGWNSQPTRAVILEDCTVPAENLVGGEGQGFTIAMKGLNGGRVNIASCSLGAAQASLETALEYTKVRKQFNKPIAAFQNTQFKLAEMATALLSSRLMVRQAARMLDEGSAAASVYCAMAKLQSTEDCFQICDQALQLHGGYGYLKDYKVQQYFRDARVHRILEGTNEVMKVIVSREMLKD</sequence>
<dbReference type="InterPro" id="IPR036250">
    <property type="entry name" value="AcylCo_DH-like_C"/>
</dbReference>
<evidence type="ECO:0000259" key="14">
    <source>
        <dbReference type="Pfam" id="PF02770"/>
    </source>
</evidence>
<accession>A0A433QJ69</accession>
<dbReference type="Pfam" id="PF02770">
    <property type="entry name" value="Acyl-CoA_dh_M"/>
    <property type="match status" value="1"/>
</dbReference>
<evidence type="ECO:0000256" key="4">
    <source>
        <dbReference type="ARBA" id="ARBA00022456"/>
    </source>
</evidence>
<dbReference type="InterPro" id="IPR052547">
    <property type="entry name" value="Mito_Isobutyryl-CoADH"/>
</dbReference>
<keyword evidence="7 12" id="KW-0560">Oxidoreductase</keyword>